<evidence type="ECO:0000313" key="3">
    <source>
        <dbReference type="EMBL" id="MFC6005749.1"/>
    </source>
</evidence>
<dbReference type="Gene3D" id="3.40.50.1820">
    <property type="entry name" value="alpha/beta hydrolase"/>
    <property type="match status" value="1"/>
</dbReference>
<dbReference type="InterPro" id="IPR006311">
    <property type="entry name" value="TAT_signal"/>
</dbReference>
<evidence type="ECO:0000256" key="1">
    <source>
        <dbReference type="SAM" id="SignalP"/>
    </source>
</evidence>
<dbReference type="Pfam" id="PF12697">
    <property type="entry name" value="Abhydrolase_6"/>
    <property type="match status" value="1"/>
</dbReference>
<evidence type="ECO:0000313" key="4">
    <source>
        <dbReference type="Proteomes" id="UP001596189"/>
    </source>
</evidence>
<sequence>MTSRARRLGRTGLALAALATAAAAAVGALATYFTRKVVTPDHVKPDDVEVLDVDLVAQPPTITLARTPETQVQGRYGLWWDHRGGHARLGEVLQMDDQSVVRHLLAVEEGTPQPGPARWNQYYFSGPPAASLGLAHQDVEFDTDLGPMPAWFVPSELGPSAERGTWAVLVHGRGATREECLRAVPPLHALGLPVLVPSYRNDLDAPSDPSGRYHLGDSEWRDVEAAVLWALARGARDVVLVGWSMGGSIVLQAATRSWVCDRVRAVVLDAPVVDWHDVLEHQSRVNRLPSAIGRLGYPLLRHPWGRRLVGLEHPLDLHRLDWVTRAAELRLPILLIHSDDDEFVPNGPSRALARARPDLVRVEPWHEARHTKEWNTDPERWDRVVTRFVREQLAHPQAVAVSDASTG</sequence>
<reference evidence="4" key="1">
    <citation type="journal article" date="2019" name="Int. J. Syst. Evol. Microbiol.">
        <title>The Global Catalogue of Microorganisms (GCM) 10K type strain sequencing project: providing services to taxonomists for standard genome sequencing and annotation.</title>
        <authorList>
            <consortium name="The Broad Institute Genomics Platform"/>
            <consortium name="The Broad Institute Genome Sequencing Center for Infectious Disease"/>
            <person name="Wu L."/>
            <person name="Ma J."/>
        </authorList>
    </citation>
    <scope>NUCLEOTIDE SEQUENCE [LARGE SCALE GENOMIC DNA]</scope>
    <source>
        <strain evidence="4">KACC 14249</strain>
    </source>
</reference>
<dbReference type="InterPro" id="IPR000073">
    <property type="entry name" value="AB_hydrolase_1"/>
</dbReference>
<proteinExistence type="predicted"/>
<dbReference type="SUPFAM" id="SSF53474">
    <property type="entry name" value="alpha/beta-Hydrolases"/>
    <property type="match status" value="1"/>
</dbReference>
<dbReference type="RefSeq" id="WP_345716627.1">
    <property type="nucleotide sequence ID" value="NZ_BAABFP010000005.1"/>
</dbReference>
<feature type="chain" id="PRO_5045967814" evidence="1">
    <location>
        <begin position="31"/>
        <end position="407"/>
    </location>
</feature>
<dbReference type="Proteomes" id="UP001596189">
    <property type="component" value="Unassembled WGS sequence"/>
</dbReference>
<organism evidence="3 4">
    <name type="scientific">Angustibacter luteus</name>
    <dbReference type="NCBI Taxonomy" id="658456"/>
    <lineage>
        <taxon>Bacteria</taxon>
        <taxon>Bacillati</taxon>
        <taxon>Actinomycetota</taxon>
        <taxon>Actinomycetes</taxon>
        <taxon>Kineosporiales</taxon>
        <taxon>Kineosporiaceae</taxon>
    </lineage>
</organism>
<feature type="signal peptide" evidence="1">
    <location>
        <begin position="1"/>
        <end position="30"/>
    </location>
</feature>
<protein>
    <submittedName>
        <fullName evidence="3">Alpha/beta hydrolase</fullName>
    </submittedName>
</protein>
<comment type="caution">
    <text evidence="3">The sequence shown here is derived from an EMBL/GenBank/DDBJ whole genome shotgun (WGS) entry which is preliminary data.</text>
</comment>
<dbReference type="EMBL" id="JBHSRD010000002">
    <property type="protein sequence ID" value="MFC6005749.1"/>
    <property type="molecule type" value="Genomic_DNA"/>
</dbReference>
<evidence type="ECO:0000259" key="2">
    <source>
        <dbReference type="Pfam" id="PF12697"/>
    </source>
</evidence>
<dbReference type="PROSITE" id="PS51318">
    <property type="entry name" value="TAT"/>
    <property type="match status" value="1"/>
</dbReference>
<dbReference type="InterPro" id="IPR029058">
    <property type="entry name" value="AB_hydrolase_fold"/>
</dbReference>
<keyword evidence="3" id="KW-0378">Hydrolase</keyword>
<dbReference type="GO" id="GO:0016787">
    <property type="term" value="F:hydrolase activity"/>
    <property type="evidence" value="ECO:0007669"/>
    <property type="project" value="UniProtKB-KW"/>
</dbReference>
<keyword evidence="4" id="KW-1185">Reference proteome</keyword>
<feature type="domain" description="AB hydrolase-1" evidence="2">
    <location>
        <begin position="168"/>
        <end position="394"/>
    </location>
</feature>
<keyword evidence="1" id="KW-0732">Signal</keyword>
<gene>
    <name evidence="3" type="ORF">ACFQDO_01275</name>
</gene>
<name>A0ABW1J9D6_9ACTN</name>
<accession>A0ABW1J9D6</accession>